<sequence length="62" mass="6830">MPVLEPRARYGGIRGQEEAHALRRYARNCLEFQGGDSVQGFEELPYAQSSCDSAGWGRLAGN</sequence>
<protein>
    <submittedName>
        <fullName evidence="1">Uncharacterized protein</fullName>
    </submittedName>
</protein>
<keyword evidence="2" id="KW-1185">Reference proteome</keyword>
<comment type="caution">
    <text evidence="1">The sequence shown here is derived from an EMBL/GenBank/DDBJ whole genome shotgun (WGS) entry which is preliminary data.</text>
</comment>
<proteinExistence type="predicted"/>
<reference evidence="1 2" key="1">
    <citation type="submission" date="2018-08" db="EMBL/GenBank/DDBJ databases">
        <title>Genomic investigation of the strawberry pathogen Phytophthora fragariae indicates pathogenicity is determined by transcriptional variation in three key races.</title>
        <authorList>
            <person name="Adams T.M."/>
            <person name="Armitage A.D."/>
            <person name="Sobczyk M.K."/>
            <person name="Bates H.J."/>
            <person name="Dunwell J.M."/>
            <person name="Nellist C.F."/>
            <person name="Harrison R.J."/>
        </authorList>
    </citation>
    <scope>NUCLEOTIDE SEQUENCE [LARGE SCALE GENOMIC DNA]</scope>
    <source>
        <strain evidence="1 2">SCRP333</strain>
    </source>
</reference>
<dbReference type="AlphaFoldDB" id="A0A6A4G325"/>
<organism evidence="1 2">
    <name type="scientific">Phytophthora rubi</name>
    <dbReference type="NCBI Taxonomy" id="129364"/>
    <lineage>
        <taxon>Eukaryota</taxon>
        <taxon>Sar</taxon>
        <taxon>Stramenopiles</taxon>
        <taxon>Oomycota</taxon>
        <taxon>Peronosporomycetes</taxon>
        <taxon>Peronosporales</taxon>
        <taxon>Peronosporaceae</taxon>
        <taxon>Phytophthora</taxon>
    </lineage>
</organism>
<accession>A0A6A4G325</accession>
<name>A0A6A4G325_9STRA</name>
<evidence type="ECO:0000313" key="2">
    <source>
        <dbReference type="Proteomes" id="UP000434957"/>
    </source>
</evidence>
<gene>
    <name evidence="1" type="ORF">PR003_g3902</name>
</gene>
<dbReference type="EMBL" id="QXFT01000141">
    <property type="protein sequence ID" value="KAE9353399.1"/>
    <property type="molecule type" value="Genomic_DNA"/>
</dbReference>
<evidence type="ECO:0000313" key="1">
    <source>
        <dbReference type="EMBL" id="KAE9353399.1"/>
    </source>
</evidence>
<dbReference type="Proteomes" id="UP000434957">
    <property type="component" value="Unassembled WGS sequence"/>
</dbReference>